<reference evidence="1" key="1">
    <citation type="submission" date="2020-03" db="EMBL/GenBank/DDBJ databases">
        <title>The deep terrestrial virosphere.</title>
        <authorList>
            <person name="Holmfeldt K."/>
            <person name="Nilsson E."/>
            <person name="Simone D."/>
            <person name="Lopez-Fernandez M."/>
            <person name="Wu X."/>
            <person name="de Brujin I."/>
            <person name="Lundin D."/>
            <person name="Andersson A."/>
            <person name="Bertilsson S."/>
            <person name="Dopson M."/>
        </authorList>
    </citation>
    <scope>NUCLEOTIDE SEQUENCE</scope>
    <source>
        <strain evidence="1">TM448B01923</strain>
    </source>
</reference>
<accession>A0A6M3XRA5</accession>
<proteinExistence type="predicted"/>
<name>A0A6M3XRA5_9ZZZZ</name>
<protein>
    <submittedName>
        <fullName evidence="1">Uncharacterized protein</fullName>
    </submittedName>
</protein>
<dbReference type="EMBL" id="MT144843">
    <property type="protein sequence ID" value="QJI00320.1"/>
    <property type="molecule type" value="Genomic_DNA"/>
</dbReference>
<dbReference type="AlphaFoldDB" id="A0A6M3XRA5"/>
<organism evidence="1">
    <name type="scientific">viral metagenome</name>
    <dbReference type="NCBI Taxonomy" id="1070528"/>
    <lineage>
        <taxon>unclassified sequences</taxon>
        <taxon>metagenomes</taxon>
        <taxon>organismal metagenomes</taxon>
    </lineage>
</organism>
<evidence type="ECO:0000313" key="1">
    <source>
        <dbReference type="EMBL" id="QJI00320.1"/>
    </source>
</evidence>
<sequence>MKIVSLEAQNVKRLKAIRIDPEGNLVVIGGNNGQEVSVVIEDGEVV</sequence>
<gene>
    <name evidence="1" type="ORF">TM448B01923_0008</name>
</gene>